<comment type="subcellular location">
    <subcellularLocation>
        <location evidence="1">Cell membrane</location>
        <topology evidence="1">Multi-pass membrane protein</topology>
    </subcellularLocation>
</comment>
<gene>
    <name evidence="7" type="ORF">DGMP_05590</name>
</gene>
<dbReference type="PANTHER" id="PTHR30213:SF0">
    <property type="entry name" value="UPF0761 MEMBRANE PROTEIN YIHY"/>
    <property type="match status" value="1"/>
</dbReference>
<feature type="transmembrane region" description="Helical" evidence="6">
    <location>
        <begin position="147"/>
        <end position="169"/>
    </location>
</feature>
<sequence>MDSSTSEKPSRRLTLTSWAAGNSPSASFLQKKIRNAVRLILIIIKEFGANNLSLRSAALTYTVLLSLVPVLAMSTAVVKGLGGGDQLKKAAYAYIDTLETSSSSLKVPGFSPSPEETGTQEKGTKTLTAHLRSAADTLFDYVERTSFTTIGTIGMIGILLSVILVLNHIESAMNCIWKVENGRPLLRKIADYLALLILMPVSINVAFAASAFLKNPALAAKMDLFIPFIWLQTLLLKLLPVFFIAFTLYIIYIFFPNTRVKTLPAVFGAILAALLWFTVQNIYITLQIGVAKYNAIYGSFATLPLFLVWMYLGWIFILTGAQVAYGIQNLGTYTLLRKKEAPSLQLAAAFDITDCIYISFLNDTAILSTDLYRQLPHYSRTVLKEVLTRLQDTGIIHCSSTTKQLLPAAPMDPLRSRKIIKAIFGTETPDTPGGQKSREIMAMAAEAVGEKGTESDHH</sequence>
<dbReference type="NCBIfam" id="TIGR00765">
    <property type="entry name" value="yihY_not_rbn"/>
    <property type="match status" value="1"/>
</dbReference>
<evidence type="ECO:0000313" key="8">
    <source>
        <dbReference type="Proteomes" id="UP000826725"/>
    </source>
</evidence>
<dbReference type="Proteomes" id="UP000826725">
    <property type="component" value="Chromosome"/>
</dbReference>
<dbReference type="InterPro" id="IPR017039">
    <property type="entry name" value="Virul_fac_BrkB"/>
</dbReference>
<dbReference type="KEGG" id="dbk:DGMP_05590"/>
<dbReference type="Pfam" id="PF03631">
    <property type="entry name" value="Virul_fac_BrkB"/>
    <property type="match status" value="1"/>
</dbReference>
<evidence type="ECO:0000256" key="1">
    <source>
        <dbReference type="ARBA" id="ARBA00004651"/>
    </source>
</evidence>
<evidence type="ECO:0008006" key="9">
    <source>
        <dbReference type="Google" id="ProtNLM"/>
    </source>
</evidence>
<feature type="transmembrane region" description="Helical" evidence="6">
    <location>
        <begin position="58"/>
        <end position="78"/>
    </location>
</feature>
<organism evidence="7 8">
    <name type="scientific">Desulfomarina profundi</name>
    <dbReference type="NCBI Taxonomy" id="2772557"/>
    <lineage>
        <taxon>Bacteria</taxon>
        <taxon>Pseudomonadati</taxon>
        <taxon>Thermodesulfobacteriota</taxon>
        <taxon>Desulfobulbia</taxon>
        <taxon>Desulfobulbales</taxon>
        <taxon>Desulfobulbaceae</taxon>
        <taxon>Desulfomarina</taxon>
    </lineage>
</organism>
<evidence type="ECO:0000313" key="7">
    <source>
        <dbReference type="EMBL" id="BCL59866.1"/>
    </source>
</evidence>
<protein>
    <recommendedName>
        <fullName evidence="9">YihY/virulence factor BrkB family protein</fullName>
    </recommendedName>
</protein>
<dbReference type="GO" id="GO:0005886">
    <property type="term" value="C:plasma membrane"/>
    <property type="evidence" value="ECO:0007669"/>
    <property type="project" value="UniProtKB-SubCell"/>
</dbReference>
<proteinExistence type="predicted"/>
<accession>A0A8D5FFT5</accession>
<name>A0A8D5FFT5_9BACT</name>
<evidence type="ECO:0000256" key="2">
    <source>
        <dbReference type="ARBA" id="ARBA00022475"/>
    </source>
</evidence>
<dbReference type="PANTHER" id="PTHR30213">
    <property type="entry name" value="INNER MEMBRANE PROTEIN YHJD"/>
    <property type="match status" value="1"/>
</dbReference>
<dbReference type="RefSeq" id="WP_228856045.1">
    <property type="nucleotide sequence ID" value="NZ_AP024086.1"/>
</dbReference>
<feature type="transmembrane region" description="Helical" evidence="6">
    <location>
        <begin position="189"/>
        <end position="213"/>
    </location>
</feature>
<evidence type="ECO:0000256" key="6">
    <source>
        <dbReference type="SAM" id="Phobius"/>
    </source>
</evidence>
<evidence type="ECO:0000256" key="3">
    <source>
        <dbReference type="ARBA" id="ARBA00022692"/>
    </source>
</evidence>
<reference evidence="7" key="1">
    <citation type="submission" date="2020-09" db="EMBL/GenBank/DDBJ databases">
        <title>Desulfogranum mesoprofundum gen. nov., sp. nov., a novel mesophilic, sulfate-reducing chemolithoautotroph isolated from a deep-sea hydrothermal vent chimney in the Suiyo Seamount.</title>
        <authorList>
            <person name="Hashimoto Y."/>
            <person name="Nakagawa S."/>
        </authorList>
    </citation>
    <scope>NUCLEOTIDE SEQUENCE</scope>
    <source>
        <strain evidence="7">KT2</strain>
    </source>
</reference>
<keyword evidence="2" id="KW-1003">Cell membrane</keyword>
<dbReference type="AlphaFoldDB" id="A0A8D5FFT5"/>
<evidence type="ECO:0000256" key="4">
    <source>
        <dbReference type="ARBA" id="ARBA00022989"/>
    </source>
</evidence>
<keyword evidence="5 6" id="KW-0472">Membrane</keyword>
<feature type="transmembrane region" description="Helical" evidence="6">
    <location>
        <begin position="306"/>
        <end position="327"/>
    </location>
</feature>
<feature type="transmembrane region" description="Helical" evidence="6">
    <location>
        <begin position="266"/>
        <end position="286"/>
    </location>
</feature>
<keyword evidence="8" id="KW-1185">Reference proteome</keyword>
<feature type="transmembrane region" description="Helical" evidence="6">
    <location>
        <begin position="225"/>
        <end position="254"/>
    </location>
</feature>
<evidence type="ECO:0000256" key="5">
    <source>
        <dbReference type="ARBA" id="ARBA00023136"/>
    </source>
</evidence>
<dbReference type="EMBL" id="AP024086">
    <property type="protein sequence ID" value="BCL59866.1"/>
    <property type="molecule type" value="Genomic_DNA"/>
</dbReference>
<keyword evidence="3 6" id="KW-0812">Transmembrane</keyword>
<keyword evidence="4 6" id="KW-1133">Transmembrane helix</keyword>